<evidence type="ECO:0000313" key="1">
    <source>
        <dbReference type="EMBL" id="SHM18858.1"/>
    </source>
</evidence>
<dbReference type="Proteomes" id="UP000186002">
    <property type="component" value="Unassembled WGS sequence"/>
</dbReference>
<evidence type="ECO:0000313" key="2">
    <source>
        <dbReference type="Proteomes" id="UP000186002"/>
    </source>
</evidence>
<name>A0A1M7GRS8_9HYPH</name>
<dbReference type="RefSeq" id="WP_073012468.1">
    <property type="nucleotide sequence ID" value="NZ_FRBW01000002.1"/>
</dbReference>
<proteinExistence type="predicted"/>
<reference evidence="1 2" key="1">
    <citation type="submission" date="2016-11" db="EMBL/GenBank/DDBJ databases">
        <authorList>
            <person name="Jaros S."/>
            <person name="Januszkiewicz K."/>
            <person name="Wedrychowicz H."/>
        </authorList>
    </citation>
    <scope>NUCLEOTIDE SEQUENCE [LARGE SCALE GENOMIC DNA]</scope>
    <source>
        <strain evidence="1 2">DSM 22153</strain>
    </source>
</reference>
<sequence>MTQSQTTLTEFNQIETSAKQRIDLLNAELAVLNGILKLQRLSAGAKAATSPGIDTIEELKTLLASLKS</sequence>
<organism evidence="1 2">
    <name type="scientific">Roseibium suaedae</name>
    <dbReference type="NCBI Taxonomy" id="735517"/>
    <lineage>
        <taxon>Bacteria</taxon>
        <taxon>Pseudomonadati</taxon>
        <taxon>Pseudomonadota</taxon>
        <taxon>Alphaproteobacteria</taxon>
        <taxon>Hyphomicrobiales</taxon>
        <taxon>Stappiaceae</taxon>
        <taxon>Roseibium</taxon>
    </lineage>
</organism>
<keyword evidence="2" id="KW-1185">Reference proteome</keyword>
<accession>A0A1M7GRS8</accession>
<dbReference type="AlphaFoldDB" id="A0A1M7GRS8"/>
<dbReference type="EMBL" id="FRBW01000002">
    <property type="protein sequence ID" value="SHM18858.1"/>
    <property type="molecule type" value="Genomic_DNA"/>
</dbReference>
<dbReference type="STRING" id="735517.SAMN05444272_1999"/>
<protein>
    <submittedName>
        <fullName evidence="1">Uncharacterized protein</fullName>
    </submittedName>
</protein>
<gene>
    <name evidence="1" type="ORF">SAMN05444272_1999</name>
</gene>